<evidence type="ECO:0000313" key="1">
    <source>
        <dbReference type="EMBL" id="GMH27251.1"/>
    </source>
</evidence>
<sequence>MIWHVHDQKLLEVRVQINAAKKRETEDNLQKVGAWFAELNRGDNLKNASKKLVELYCPTNKGDISEWDECNFWVWVAKIIIKMRQNV</sequence>
<name>A0AAD3TDJ3_NEPGR</name>
<dbReference type="Proteomes" id="UP001279734">
    <property type="component" value="Unassembled WGS sequence"/>
</dbReference>
<reference evidence="1" key="1">
    <citation type="submission" date="2023-05" db="EMBL/GenBank/DDBJ databases">
        <title>Nepenthes gracilis genome sequencing.</title>
        <authorList>
            <person name="Fukushima K."/>
        </authorList>
    </citation>
    <scope>NUCLEOTIDE SEQUENCE</scope>
    <source>
        <strain evidence="1">SING2019-196</strain>
    </source>
</reference>
<proteinExistence type="predicted"/>
<gene>
    <name evidence="1" type="ORF">Nepgr_029094</name>
</gene>
<protein>
    <submittedName>
        <fullName evidence="1">Uncharacterized protein</fullName>
    </submittedName>
</protein>
<keyword evidence="2" id="KW-1185">Reference proteome</keyword>
<evidence type="ECO:0000313" key="2">
    <source>
        <dbReference type="Proteomes" id="UP001279734"/>
    </source>
</evidence>
<organism evidence="1 2">
    <name type="scientific">Nepenthes gracilis</name>
    <name type="common">Slender pitcher plant</name>
    <dbReference type="NCBI Taxonomy" id="150966"/>
    <lineage>
        <taxon>Eukaryota</taxon>
        <taxon>Viridiplantae</taxon>
        <taxon>Streptophyta</taxon>
        <taxon>Embryophyta</taxon>
        <taxon>Tracheophyta</taxon>
        <taxon>Spermatophyta</taxon>
        <taxon>Magnoliopsida</taxon>
        <taxon>eudicotyledons</taxon>
        <taxon>Gunneridae</taxon>
        <taxon>Pentapetalae</taxon>
        <taxon>Caryophyllales</taxon>
        <taxon>Nepenthaceae</taxon>
        <taxon>Nepenthes</taxon>
    </lineage>
</organism>
<dbReference type="EMBL" id="BSYO01000032">
    <property type="protein sequence ID" value="GMH27251.1"/>
    <property type="molecule type" value="Genomic_DNA"/>
</dbReference>
<accession>A0AAD3TDJ3</accession>
<comment type="caution">
    <text evidence="1">The sequence shown here is derived from an EMBL/GenBank/DDBJ whole genome shotgun (WGS) entry which is preliminary data.</text>
</comment>
<dbReference type="AlphaFoldDB" id="A0AAD3TDJ3"/>